<dbReference type="GO" id="GO:0016491">
    <property type="term" value="F:oxidoreductase activity"/>
    <property type="evidence" value="ECO:0007669"/>
    <property type="project" value="UniProtKB-KW"/>
</dbReference>
<dbReference type="CDD" id="cd02062">
    <property type="entry name" value="Nitro_FMN_reductase"/>
    <property type="match status" value="1"/>
</dbReference>
<keyword evidence="5" id="KW-0560">Oxidoreductase</keyword>
<dbReference type="EMBL" id="DVMR01000033">
    <property type="protein sequence ID" value="HIU43374.1"/>
    <property type="molecule type" value="Genomic_DNA"/>
</dbReference>
<evidence type="ECO:0000256" key="4">
    <source>
        <dbReference type="ARBA" id="ARBA00022643"/>
    </source>
</evidence>
<sequence>MWDILEKYEKAPLRLTDEEYLAVSDTEFCARFRERVHHTLEVQFYHALQTGRPMDAGQLKTAEHMCLLWQKRGLPEDHHDYQYAQRILSMARDCAEGKPVDLSPHAPPEVTDKDREVFFRVVHDRRSVRAFDMERDVPDELINKVLDAGLWAAHACNLQSIRYLVVREKDEPWLFRGSDIPPGPVHIAVLQDERCYLANTAMSLKNRVLDAGAATQNILLAIHAHGLDGVWLTYEAPMIDRLRRRFDLADYIRIVDFIDMGYGVQTPFPPQRPDVSERIIVRT</sequence>
<feature type="domain" description="Nitroreductase" evidence="6">
    <location>
        <begin position="124"/>
        <end position="169"/>
    </location>
</feature>
<feature type="domain" description="Nitroreductase" evidence="6">
    <location>
        <begin position="206"/>
        <end position="262"/>
    </location>
</feature>
<gene>
    <name evidence="7" type="ORF">IAB67_03650</name>
</gene>
<dbReference type="PANTHER" id="PTHR43673:SF2">
    <property type="entry name" value="NITROREDUCTASE"/>
    <property type="match status" value="1"/>
</dbReference>
<dbReference type="Pfam" id="PF00881">
    <property type="entry name" value="Nitroreductase"/>
    <property type="match status" value="2"/>
</dbReference>
<proteinExistence type="inferred from homology"/>
<dbReference type="InterPro" id="IPR029479">
    <property type="entry name" value="Nitroreductase"/>
</dbReference>
<organism evidence="7 8">
    <name type="scientific">Candidatus Ventrousia excrementavium</name>
    <dbReference type="NCBI Taxonomy" id="2840961"/>
    <lineage>
        <taxon>Bacteria</taxon>
        <taxon>Bacillati</taxon>
        <taxon>Bacillota</taxon>
        <taxon>Clostridia</taxon>
        <taxon>Eubacteriales</taxon>
        <taxon>Clostridiaceae</taxon>
        <taxon>Clostridiaceae incertae sedis</taxon>
        <taxon>Candidatus Ventrousia</taxon>
    </lineage>
</organism>
<comment type="cofactor">
    <cofactor evidence="1">
        <name>FMN</name>
        <dbReference type="ChEBI" id="CHEBI:58210"/>
    </cofactor>
</comment>
<evidence type="ECO:0000259" key="6">
    <source>
        <dbReference type="Pfam" id="PF00881"/>
    </source>
</evidence>
<evidence type="ECO:0000256" key="3">
    <source>
        <dbReference type="ARBA" id="ARBA00022630"/>
    </source>
</evidence>
<evidence type="ECO:0000256" key="1">
    <source>
        <dbReference type="ARBA" id="ARBA00001917"/>
    </source>
</evidence>
<dbReference type="AlphaFoldDB" id="A0A9D1LKQ5"/>
<keyword evidence="4" id="KW-0288">FMN</keyword>
<accession>A0A9D1LKQ5</accession>
<keyword evidence="3" id="KW-0285">Flavoprotein</keyword>
<reference evidence="7" key="2">
    <citation type="journal article" date="2021" name="PeerJ">
        <title>Extensive microbial diversity within the chicken gut microbiome revealed by metagenomics and culture.</title>
        <authorList>
            <person name="Gilroy R."/>
            <person name="Ravi A."/>
            <person name="Getino M."/>
            <person name="Pursley I."/>
            <person name="Horton D.L."/>
            <person name="Alikhan N.F."/>
            <person name="Baker D."/>
            <person name="Gharbi K."/>
            <person name="Hall N."/>
            <person name="Watson M."/>
            <person name="Adriaenssens E.M."/>
            <person name="Foster-Nyarko E."/>
            <person name="Jarju S."/>
            <person name="Secka A."/>
            <person name="Antonio M."/>
            <person name="Oren A."/>
            <person name="Chaudhuri R.R."/>
            <person name="La Ragione R."/>
            <person name="Hildebrand F."/>
            <person name="Pallen M.J."/>
        </authorList>
    </citation>
    <scope>NUCLEOTIDE SEQUENCE</scope>
    <source>
        <strain evidence="7">CHK191-8634</strain>
    </source>
</reference>
<dbReference type="PANTHER" id="PTHR43673">
    <property type="entry name" value="NAD(P)H NITROREDUCTASE YDGI-RELATED"/>
    <property type="match status" value="1"/>
</dbReference>
<dbReference type="Proteomes" id="UP000824073">
    <property type="component" value="Unassembled WGS sequence"/>
</dbReference>
<dbReference type="Gene3D" id="3.40.109.10">
    <property type="entry name" value="NADH Oxidase"/>
    <property type="match status" value="1"/>
</dbReference>
<name>A0A9D1LKQ5_9CLOT</name>
<protein>
    <submittedName>
        <fullName evidence="7">Nitroreductase family protein</fullName>
    </submittedName>
</protein>
<evidence type="ECO:0000313" key="8">
    <source>
        <dbReference type="Proteomes" id="UP000824073"/>
    </source>
</evidence>
<dbReference type="SUPFAM" id="SSF55469">
    <property type="entry name" value="FMN-dependent nitroreductase-like"/>
    <property type="match status" value="1"/>
</dbReference>
<dbReference type="InterPro" id="IPR000415">
    <property type="entry name" value="Nitroreductase-like"/>
</dbReference>
<evidence type="ECO:0000256" key="2">
    <source>
        <dbReference type="ARBA" id="ARBA00007118"/>
    </source>
</evidence>
<comment type="caution">
    <text evidence="7">The sequence shown here is derived from an EMBL/GenBank/DDBJ whole genome shotgun (WGS) entry which is preliminary data.</text>
</comment>
<evidence type="ECO:0000313" key="7">
    <source>
        <dbReference type="EMBL" id="HIU43374.1"/>
    </source>
</evidence>
<reference evidence="7" key="1">
    <citation type="submission" date="2020-10" db="EMBL/GenBank/DDBJ databases">
        <authorList>
            <person name="Gilroy R."/>
        </authorList>
    </citation>
    <scope>NUCLEOTIDE SEQUENCE</scope>
    <source>
        <strain evidence="7">CHK191-8634</strain>
    </source>
</reference>
<evidence type="ECO:0000256" key="5">
    <source>
        <dbReference type="ARBA" id="ARBA00023002"/>
    </source>
</evidence>
<comment type="similarity">
    <text evidence="2">Belongs to the nitroreductase family.</text>
</comment>